<proteinExistence type="predicted"/>
<dbReference type="Proteomes" id="UP001591681">
    <property type="component" value="Unassembled WGS sequence"/>
</dbReference>
<keyword evidence="3" id="KW-1185">Reference proteome</keyword>
<organism evidence="2 3">
    <name type="scientific">Coilia grayii</name>
    <name type="common">Gray's grenadier anchovy</name>
    <dbReference type="NCBI Taxonomy" id="363190"/>
    <lineage>
        <taxon>Eukaryota</taxon>
        <taxon>Metazoa</taxon>
        <taxon>Chordata</taxon>
        <taxon>Craniata</taxon>
        <taxon>Vertebrata</taxon>
        <taxon>Euteleostomi</taxon>
        <taxon>Actinopterygii</taxon>
        <taxon>Neopterygii</taxon>
        <taxon>Teleostei</taxon>
        <taxon>Clupei</taxon>
        <taxon>Clupeiformes</taxon>
        <taxon>Clupeoidei</taxon>
        <taxon>Engraulidae</taxon>
        <taxon>Coilinae</taxon>
        <taxon>Coilia</taxon>
    </lineage>
</organism>
<gene>
    <name evidence="2" type="ORF">ACEWY4_009370</name>
</gene>
<dbReference type="EMBL" id="JBHFQA010000008">
    <property type="protein sequence ID" value="KAL2094651.1"/>
    <property type="molecule type" value="Genomic_DNA"/>
</dbReference>
<evidence type="ECO:0000256" key="1">
    <source>
        <dbReference type="SAM" id="MobiDB-lite"/>
    </source>
</evidence>
<name>A0ABD1K6I6_9TELE</name>
<dbReference type="PANTHER" id="PTHR47018">
    <property type="entry name" value="CXC DOMAIN-CONTAINING PROTEIN-RELATED"/>
    <property type="match status" value="1"/>
</dbReference>
<evidence type="ECO:0000313" key="3">
    <source>
        <dbReference type="Proteomes" id="UP001591681"/>
    </source>
</evidence>
<protein>
    <submittedName>
        <fullName evidence="2">Uncharacterized protein</fullName>
    </submittedName>
</protein>
<accession>A0ABD1K6I6</accession>
<feature type="region of interest" description="Disordered" evidence="1">
    <location>
        <begin position="92"/>
        <end position="112"/>
    </location>
</feature>
<sequence length="1074" mass="122053">MEKRACLSTFMPGPSGYCIICQKTKKDIIYKGTAQGLQSLKASAEERQTFQDEANIDAIHRILTRRTGDEGEVYWHKGCFATFTDKGKIQRLNKSSRSTTTTPQTNPTLRSRLSSTDWKRCLFCQDGEKSKKETLCSVMTFKVSQQIIDGAKCDHTLSVRVAGISDLIAAEAKYHPNCYKKFLRRVSQSRGEAKDEKGRILMWLTNDLRKSAANGHILELKEVFSHYCSLAGEVGVEIPPSFLSRISTFKEYIEPHITDIYEFIKPRNEEITGRQTVLLPTGFAHVPVSELLIKRTDSEPDEYPIPVYRPEVEDDFLAMVHVALQLRSDILALPPHKGLNVSKEDAIAYIPEKLYMFVRLLIGGQTLLEKESDESEGVEMDDDISSEDEENDGNCSADEADDDRAAEELKKLAGHQKKHEQHVETRVMSVAQDLVYIVSGGKNWTPKHIGLAASLHQATRSKQLVKMFHNAGHIISYRDILRIDTALATHTLSTMDKETGAIIPANLVQGRFIHFSADNIDINEGTLDGQNTFHATQYAAWQRGPISVDPLENVSPTQQVTLKVPEEMNIILPLYIREGIVEPDLNEKVCEQWFQETLSDCPPAIKAVAKDRAFHMKRQAQNPKPGWTRCNEEHSYTNPEISLVGYMPIIPAPAHDINTMNTVVRRIMQVAKSFNQSYAVLTVDQALFPLLMELKWIVPEYKDSLIPRLGGLHISLNFLKVLGKHMQDSGLAEIWKESGLFGPGTVHHVLDGKDYNKGVRAHKITVQALWQLLLPEFQVYLEEHNGNLKQSLETYTKSDVKEDFEKMCDMLSSDTYNALQSAFISLKKEANPNFQFWWQYTEMVQILLLFIRSQREGNWGLHLYAFQEMLPYFHRYDHTNYARWGPVYLAQMKQLPAEVQDEFDSGNWVVKGSSRRFNQVDPDQAQEWMNGVGKKSGGIIGITKTPSALFRWTLSYSLRTHIAAQTREMYHLGIYDEMAHNESNASRRLQDHADEKNIMELLQKSAVFSDSQQGPFSDMLQNIVTKDIATAEIQDSLLNAFSLGQEKLITFVKQRLMQPKNDDQHKKQGSFAKK</sequence>
<evidence type="ECO:0000313" key="2">
    <source>
        <dbReference type="EMBL" id="KAL2094651.1"/>
    </source>
</evidence>
<reference evidence="2 3" key="1">
    <citation type="submission" date="2024-09" db="EMBL/GenBank/DDBJ databases">
        <title>A chromosome-level genome assembly of Gray's grenadier anchovy, Coilia grayii.</title>
        <authorList>
            <person name="Fu Z."/>
        </authorList>
    </citation>
    <scope>NUCLEOTIDE SEQUENCE [LARGE SCALE GENOMIC DNA]</scope>
    <source>
        <strain evidence="2">G4</strain>
        <tissue evidence="2">Muscle</tissue>
    </source>
</reference>
<dbReference type="AlphaFoldDB" id="A0ABD1K6I6"/>
<comment type="caution">
    <text evidence="2">The sequence shown here is derived from an EMBL/GenBank/DDBJ whole genome shotgun (WGS) entry which is preliminary data.</text>
</comment>
<dbReference type="PANTHER" id="PTHR47018:SF3">
    <property type="entry name" value="MYCBP-ASSOCIATED PROTEIN"/>
    <property type="match status" value="1"/>
</dbReference>
<feature type="region of interest" description="Disordered" evidence="1">
    <location>
        <begin position="371"/>
        <end position="400"/>
    </location>
</feature>
<feature type="compositionally biased region" description="Low complexity" evidence="1">
    <location>
        <begin position="95"/>
        <end position="111"/>
    </location>
</feature>